<evidence type="ECO:0000313" key="4">
    <source>
        <dbReference type="Proteomes" id="UP000183015"/>
    </source>
</evidence>
<dbReference type="Pfam" id="PF01814">
    <property type="entry name" value="Hemerythrin"/>
    <property type="match status" value="1"/>
</dbReference>
<dbReference type="Gene3D" id="1.20.120.520">
    <property type="entry name" value="nmb1532 protein domain like"/>
    <property type="match status" value="1"/>
</dbReference>
<reference evidence="4" key="1">
    <citation type="submission" date="2016-10" db="EMBL/GenBank/DDBJ databases">
        <authorList>
            <person name="Varghese N."/>
        </authorList>
    </citation>
    <scope>NUCLEOTIDE SEQUENCE [LARGE SCALE GENOMIC DNA]</scope>
    <source>
        <strain evidence="4">DSM 45096 / BCRC 16803 / CGMCC 4.1857 / CIP 109030 / JCM 12277 / KCTC 19219 / NBRC 100920 / 33214</strain>
    </source>
</reference>
<proteinExistence type="predicted"/>
<feature type="domain" description="Hemerythrin-like" evidence="2">
    <location>
        <begin position="7"/>
        <end position="125"/>
    </location>
</feature>
<dbReference type="AlphaFoldDB" id="A0A1H7H775"/>
<accession>A0A1H7H775</accession>
<dbReference type="InterPro" id="IPR012312">
    <property type="entry name" value="Hemerythrin-like"/>
</dbReference>
<dbReference type="Proteomes" id="UP000183015">
    <property type="component" value="Unassembled WGS sequence"/>
</dbReference>
<feature type="region of interest" description="Disordered" evidence="1">
    <location>
        <begin position="142"/>
        <end position="167"/>
    </location>
</feature>
<feature type="compositionally biased region" description="Pro residues" evidence="1">
    <location>
        <begin position="151"/>
        <end position="160"/>
    </location>
</feature>
<protein>
    <submittedName>
        <fullName evidence="3">Hemerythrin HHE cation binding domain-containing protein</fullName>
    </submittedName>
</protein>
<dbReference type="OrthoDB" id="9793637at2"/>
<evidence type="ECO:0000256" key="1">
    <source>
        <dbReference type="SAM" id="MobiDB-lite"/>
    </source>
</evidence>
<dbReference type="PANTHER" id="PTHR35585">
    <property type="entry name" value="HHE DOMAIN PROTEIN (AFU_ORTHOLOGUE AFUA_4G00730)"/>
    <property type="match status" value="1"/>
</dbReference>
<dbReference type="RefSeq" id="WP_042448329.1">
    <property type="nucleotide sequence ID" value="NZ_BBPN01000014.1"/>
</dbReference>
<dbReference type="PANTHER" id="PTHR35585:SF1">
    <property type="entry name" value="HHE DOMAIN PROTEIN (AFU_ORTHOLOGUE AFUA_4G00730)"/>
    <property type="match status" value="1"/>
</dbReference>
<evidence type="ECO:0000259" key="2">
    <source>
        <dbReference type="Pfam" id="PF01814"/>
    </source>
</evidence>
<name>A0A1H7H775_STRJI</name>
<organism evidence="3 4">
    <name type="scientific">Streptacidiphilus jiangxiensis</name>
    <dbReference type="NCBI Taxonomy" id="235985"/>
    <lineage>
        <taxon>Bacteria</taxon>
        <taxon>Bacillati</taxon>
        <taxon>Actinomycetota</taxon>
        <taxon>Actinomycetes</taxon>
        <taxon>Kitasatosporales</taxon>
        <taxon>Streptomycetaceae</taxon>
        <taxon>Streptacidiphilus</taxon>
    </lineage>
</organism>
<evidence type="ECO:0000313" key="3">
    <source>
        <dbReference type="EMBL" id="SEK45142.1"/>
    </source>
</evidence>
<dbReference type="EMBL" id="FOAZ01000002">
    <property type="protein sequence ID" value="SEK45142.1"/>
    <property type="molecule type" value="Genomic_DNA"/>
</dbReference>
<dbReference type="eggNOG" id="COG5592">
    <property type="taxonomic scope" value="Bacteria"/>
</dbReference>
<dbReference type="CDD" id="cd12108">
    <property type="entry name" value="Hr-like"/>
    <property type="match status" value="1"/>
</dbReference>
<sequence>MVQVVNGIDELKADHREVQATFDRINTLAPGDPQRREVVDEFTIELVQHAMAEEMYLYPAVREHVPEGNAMADREIEDHARVEDLLKHLEGMDADHPDFDALVSRVIADVSTHIYDEETHLFPALAAASTTAVLSELGEKIRSAKATSPTRPHPSVPGTPPMNKLLAPGLGLVDRARDLLSGRGRS</sequence>
<gene>
    <name evidence="3" type="ORF">SAMN05414137_10272</name>
</gene>
<keyword evidence="4" id="KW-1185">Reference proteome</keyword>
<dbReference type="STRING" id="235985.SAMN05414137_10272"/>